<dbReference type="InterPro" id="IPR044059">
    <property type="entry name" value="Csn1/TTC4_wheel"/>
</dbReference>
<feature type="region of interest" description="Disordered" evidence="4">
    <location>
        <begin position="1"/>
        <end position="24"/>
    </location>
</feature>
<comment type="caution">
    <text evidence="6">The sequence shown here is derived from an EMBL/GenBank/DDBJ whole genome shotgun (WGS) entry which is preliminary data.</text>
</comment>
<dbReference type="Pfam" id="PF18972">
    <property type="entry name" value="Wheel"/>
    <property type="match status" value="1"/>
</dbReference>
<evidence type="ECO:0000256" key="3">
    <source>
        <dbReference type="ARBA" id="ARBA00023602"/>
    </source>
</evidence>
<accession>A0ABR0EA46</accession>
<dbReference type="CDD" id="cd21381">
    <property type="entry name" value="CTWD_TTC4"/>
    <property type="match status" value="1"/>
</dbReference>
<evidence type="ECO:0000256" key="2">
    <source>
        <dbReference type="ARBA" id="ARBA00022803"/>
    </source>
</evidence>
<keyword evidence="1" id="KW-0677">Repeat</keyword>
<evidence type="ECO:0000313" key="7">
    <source>
        <dbReference type="Proteomes" id="UP001305779"/>
    </source>
</evidence>
<keyword evidence="2" id="KW-0802">TPR repeat</keyword>
<dbReference type="InterPro" id="IPR019734">
    <property type="entry name" value="TPR_rpt"/>
</dbReference>
<gene>
    <name evidence="6" type="ORF">PRZ48_010771</name>
</gene>
<dbReference type="SMART" id="SM00028">
    <property type="entry name" value="TPR"/>
    <property type="match status" value="3"/>
</dbReference>
<comment type="similarity">
    <text evidence="3">Belongs to the TTC4 family.</text>
</comment>
<protein>
    <recommendedName>
        <fullName evidence="5">Cns1/TTC4 wheel domain-containing protein</fullName>
    </recommendedName>
</protein>
<evidence type="ECO:0000259" key="5">
    <source>
        <dbReference type="Pfam" id="PF18972"/>
    </source>
</evidence>
<feature type="compositionally biased region" description="Polar residues" evidence="4">
    <location>
        <begin position="1"/>
        <end position="23"/>
    </location>
</feature>
<dbReference type="SUPFAM" id="SSF48452">
    <property type="entry name" value="TPR-like"/>
    <property type="match status" value="1"/>
</dbReference>
<dbReference type="Proteomes" id="UP001305779">
    <property type="component" value="Unassembled WGS sequence"/>
</dbReference>
<dbReference type="EMBL" id="JAXOVC010000008">
    <property type="protein sequence ID" value="KAK4498115.1"/>
    <property type="molecule type" value="Genomic_DNA"/>
</dbReference>
<dbReference type="Gene3D" id="1.25.40.10">
    <property type="entry name" value="Tetratricopeptide repeat domain"/>
    <property type="match status" value="1"/>
</dbReference>
<sequence>MSQENPNIGNLSLNNAPASQNEAADQFVESVSAAIPPGMQRNQQMSADEILKEMNRVPLFMTSLDETDGDGGDNTMLEAIKALAYEGTKAEVAENFRQQGNEAAREKLWKDAREFYTKGIQALRGQVKTTEAEDDPSLKVVELDEEAETKKERSIEEACLSNRALCNLEMKNYGSCNRDCAAALSINPRNLKAWYRAASACLALDKLPEALDACASGLQFDASNAALRSLQTSIEARRDHLAGVEASRREREERVRSEAATLKKALRERGVVVRETASPPEMEDARIQLEDPSEAGSEVRFPVLFLYPLHAQTDFIKAVGEAESVGQHLEYILPLPWDEKGEYRVEDVECYMETSSGGLIKVGKKLPLIKSLASGKVEVVDGLVRVFVVPKARAAEWIEEFKKRRGKQ</sequence>
<evidence type="ECO:0000256" key="1">
    <source>
        <dbReference type="ARBA" id="ARBA00022737"/>
    </source>
</evidence>
<dbReference type="PANTHER" id="PTHR46035:SF1">
    <property type="entry name" value="TETRATRICOPEPTIDE REPEAT PROTEIN 4"/>
    <property type="match status" value="1"/>
</dbReference>
<feature type="domain" description="Cns1/TTC4 wheel" evidence="5">
    <location>
        <begin position="291"/>
        <end position="401"/>
    </location>
</feature>
<name>A0ABR0EA46_ZASCE</name>
<evidence type="ECO:0000313" key="6">
    <source>
        <dbReference type="EMBL" id="KAK4498115.1"/>
    </source>
</evidence>
<proteinExistence type="inferred from homology"/>
<organism evidence="6 7">
    <name type="scientific">Zasmidium cellare</name>
    <name type="common">Wine cellar mold</name>
    <name type="synonym">Racodium cellare</name>
    <dbReference type="NCBI Taxonomy" id="395010"/>
    <lineage>
        <taxon>Eukaryota</taxon>
        <taxon>Fungi</taxon>
        <taxon>Dikarya</taxon>
        <taxon>Ascomycota</taxon>
        <taxon>Pezizomycotina</taxon>
        <taxon>Dothideomycetes</taxon>
        <taxon>Dothideomycetidae</taxon>
        <taxon>Mycosphaerellales</taxon>
        <taxon>Mycosphaerellaceae</taxon>
        <taxon>Zasmidium</taxon>
    </lineage>
</organism>
<dbReference type="InterPro" id="IPR011990">
    <property type="entry name" value="TPR-like_helical_dom_sf"/>
</dbReference>
<evidence type="ECO:0000256" key="4">
    <source>
        <dbReference type="SAM" id="MobiDB-lite"/>
    </source>
</evidence>
<keyword evidence="7" id="KW-1185">Reference proteome</keyword>
<dbReference type="PANTHER" id="PTHR46035">
    <property type="entry name" value="TETRATRICOPEPTIDE REPEAT PROTEIN 4"/>
    <property type="match status" value="1"/>
</dbReference>
<reference evidence="6 7" key="1">
    <citation type="journal article" date="2023" name="G3 (Bethesda)">
        <title>A chromosome-level genome assembly of Zasmidium syzygii isolated from banana leaves.</title>
        <authorList>
            <person name="van Westerhoven A.C."/>
            <person name="Mehrabi R."/>
            <person name="Talebi R."/>
            <person name="Steentjes M.B.F."/>
            <person name="Corcolon B."/>
            <person name="Chong P.A."/>
            <person name="Kema G.H.J."/>
            <person name="Seidl M.F."/>
        </authorList>
    </citation>
    <scope>NUCLEOTIDE SEQUENCE [LARGE SCALE GENOMIC DNA]</scope>
    <source>
        <strain evidence="6 7">P124</strain>
    </source>
</reference>